<feature type="compositionally biased region" description="Low complexity" evidence="1">
    <location>
        <begin position="297"/>
        <end position="334"/>
    </location>
</feature>
<sequence length="409" mass="44851">MILSKRIHYEHFETQSQYSTDQGSQGDETGGYIRVNLQYCVRWGSSMGPSRLSRSASNKASEAWAPSDPAAQPGMRSSGRQGKGEGAGPGWDSSDSSIVISDEATDHDLIDHYHGNRSVSGCGSSPLELSVSQGKAVIGGKVTGQTERGVESDAESCCSVDSIASGPSFMVQATPLTPPPGLCLTCQRLHREAKRRGHTPLDTLTDDDPTSLSCDQWVLMKKWTPRRPQNVKGRLWIHLGRIRHREQTGGEQPACSRPHIFLQRNLRRYERQAVSRGRKRKKRSRGRRQRAGTCVQSNSLNRSGLNRSGLNRSGLNRSGLHSSGLHSSGLHSSGPDGEVQENGDDSGLARTRRVLTFQVSPSSVTMETLAQEEATPPQEEEPRKRSGGFRTLLAQLHGNRSRVVRETHT</sequence>
<comment type="caution">
    <text evidence="2">The sequence shown here is derived from an EMBL/GenBank/DDBJ whole genome shotgun (WGS) entry which is preliminary data.</text>
</comment>
<feature type="region of interest" description="Disordered" evidence="1">
    <location>
        <begin position="266"/>
        <end position="347"/>
    </location>
</feature>
<feature type="compositionally biased region" description="Polar residues" evidence="1">
    <location>
        <begin position="359"/>
        <end position="368"/>
    </location>
</feature>
<dbReference type="EMBL" id="JAGTTL010000025">
    <property type="protein sequence ID" value="KAK6302210.1"/>
    <property type="molecule type" value="Genomic_DNA"/>
</dbReference>
<organism evidence="2 3">
    <name type="scientific">Coregonus suidteri</name>
    <dbReference type="NCBI Taxonomy" id="861788"/>
    <lineage>
        <taxon>Eukaryota</taxon>
        <taxon>Metazoa</taxon>
        <taxon>Chordata</taxon>
        <taxon>Craniata</taxon>
        <taxon>Vertebrata</taxon>
        <taxon>Euteleostomi</taxon>
        <taxon>Actinopterygii</taxon>
        <taxon>Neopterygii</taxon>
        <taxon>Teleostei</taxon>
        <taxon>Protacanthopterygii</taxon>
        <taxon>Salmoniformes</taxon>
        <taxon>Salmonidae</taxon>
        <taxon>Coregoninae</taxon>
        <taxon>Coregonus</taxon>
    </lineage>
</organism>
<dbReference type="AlphaFoldDB" id="A0AAN8QF31"/>
<evidence type="ECO:0000313" key="3">
    <source>
        <dbReference type="Proteomes" id="UP001356427"/>
    </source>
</evidence>
<proteinExistence type="predicted"/>
<keyword evidence="3" id="KW-1185">Reference proteome</keyword>
<gene>
    <name evidence="2" type="ORF">J4Q44_G00265650</name>
</gene>
<feature type="region of interest" description="Disordered" evidence="1">
    <location>
        <begin position="359"/>
        <end position="386"/>
    </location>
</feature>
<evidence type="ECO:0000313" key="2">
    <source>
        <dbReference type="EMBL" id="KAK6302210.1"/>
    </source>
</evidence>
<name>A0AAN8QF31_9TELE</name>
<evidence type="ECO:0000256" key="1">
    <source>
        <dbReference type="SAM" id="MobiDB-lite"/>
    </source>
</evidence>
<feature type="region of interest" description="Disordered" evidence="1">
    <location>
        <begin position="50"/>
        <end position="97"/>
    </location>
</feature>
<accession>A0AAN8QF31</accession>
<feature type="compositionally biased region" description="Basic residues" evidence="1">
    <location>
        <begin position="276"/>
        <end position="290"/>
    </location>
</feature>
<reference evidence="2 3" key="1">
    <citation type="submission" date="2021-04" db="EMBL/GenBank/DDBJ databases">
        <authorList>
            <person name="De Guttry C."/>
            <person name="Zahm M."/>
            <person name="Klopp C."/>
            <person name="Cabau C."/>
            <person name="Louis A."/>
            <person name="Berthelot C."/>
            <person name="Parey E."/>
            <person name="Roest Crollius H."/>
            <person name="Montfort J."/>
            <person name="Robinson-Rechavi M."/>
            <person name="Bucao C."/>
            <person name="Bouchez O."/>
            <person name="Gislard M."/>
            <person name="Lluch J."/>
            <person name="Milhes M."/>
            <person name="Lampietro C."/>
            <person name="Lopez Roques C."/>
            <person name="Donnadieu C."/>
            <person name="Braasch I."/>
            <person name="Desvignes T."/>
            <person name="Postlethwait J."/>
            <person name="Bobe J."/>
            <person name="Wedekind C."/>
            <person name="Guiguen Y."/>
        </authorList>
    </citation>
    <scope>NUCLEOTIDE SEQUENCE [LARGE SCALE GENOMIC DNA]</scope>
    <source>
        <strain evidence="2">Cs_M1</strain>
        <tissue evidence="2">Blood</tissue>
    </source>
</reference>
<protein>
    <submittedName>
        <fullName evidence="2">Uncharacterized protein</fullName>
    </submittedName>
</protein>
<dbReference type="Proteomes" id="UP001356427">
    <property type="component" value="Unassembled WGS sequence"/>
</dbReference>